<dbReference type="EMBL" id="SOQX01000002">
    <property type="protein sequence ID" value="TDY02854.1"/>
    <property type="molecule type" value="Genomic_DNA"/>
</dbReference>
<dbReference type="AlphaFoldDB" id="A0A4R8IR96"/>
<comment type="caution">
    <text evidence="2">The sequence shown here is derived from an EMBL/GenBank/DDBJ whole genome shotgun (WGS) entry which is preliminary data.</text>
</comment>
<protein>
    <submittedName>
        <fullName evidence="2">Uncharacterized protein</fullName>
    </submittedName>
</protein>
<keyword evidence="3" id="KW-1185">Reference proteome</keyword>
<dbReference type="Proteomes" id="UP000294914">
    <property type="component" value="Unassembled WGS sequence"/>
</dbReference>
<keyword evidence="1" id="KW-1133">Transmembrane helix</keyword>
<accession>A0A4R8IR96</accession>
<feature type="transmembrane region" description="Helical" evidence="1">
    <location>
        <begin position="12"/>
        <end position="32"/>
    </location>
</feature>
<dbReference type="RefSeq" id="WP_134082116.1">
    <property type="nucleotide sequence ID" value="NZ_SOQX01000002.1"/>
</dbReference>
<reference evidence="2 3" key="1">
    <citation type="submission" date="2019-03" db="EMBL/GenBank/DDBJ databases">
        <title>Genomic Encyclopedia of Type Strains, Phase IV (KMG-IV): sequencing the most valuable type-strain genomes for metagenomic binning, comparative biology and taxonomic classification.</title>
        <authorList>
            <person name="Goeker M."/>
        </authorList>
    </citation>
    <scope>NUCLEOTIDE SEQUENCE [LARGE SCALE GENOMIC DNA]</scope>
    <source>
        <strain evidence="2 3">DSM 16326</strain>
    </source>
</reference>
<keyword evidence="1" id="KW-0472">Membrane</keyword>
<feature type="transmembrane region" description="Helical" evidence="1">
    <location>
        <begin position="83"/>
        <end position="101"/>
    </location>
</feature>
<evidence type="ECO:0000313" key="3">
    <source>
        <dbReference type="Proteomes" id="UP000294914"/>
    </source>
</evidence>
<sequence length="131" mass="14832">MRHYRQWISRQSWLIGLLFGSLLMMLLFPSHLHLHHLDDAASEHGHVVDRHFLTDIGSHGETGSDSTPLKSGPGTLVKKFSDLSLDVALLMVLVLLLPLTGRTLSRARKQFTLRPPRYYSLSPPLRAPPQY</sequence>
<evidence type="ECO:0000256" key="1">
    <source>
        <dbReference type="SAM" id="Phobius"/>
    </source>
</evidence>
<name>A0A4R8IR96_9GAMM</name>
<proteinExistence type="predicted"/>
<organism evidence="2 3">
    <name type="scientific">Thiohalophilus thiocyanatoxydans</name>
    <dbReference type="NCBI Taxonomy" id="381308"/>
    <lineage>
        <taxon>Bacteria</taxon>
        <taxon>Pseudomonadati</taxon>
        <taxon>Pseudomonadota</taxon>
        <taxon>Gammaproteobacteria</taxon>
        <taxon>Thiohalomonadales</taxon>
        <taxon>Thiohalophilaceae</taxon>
        <taxon>Thiohalophilus</taxon>
    </lineage>
</organism>
<evidence type="ECO:0000313" key="2">
    <source>
        <dbReference type="EMBL" id="TDY02854.1"/>
    </source>
</evidence>
<gene>
    <name evidence="2" type="ORF">EDC23_1238</name>
</gene>
<keyword evidence="1" id="KW-0812">Transmembrane</keyword>